<comment type="caution">
    <text evidence="1">The sequence shown here is derived from an EMBL/GenBank/DDBJ whole genome shotgun (WGS) entry which is preliminary data.</text>
</comment>
<evidence type="ECO:0000313" key="2">
    <source>
        <dbReference type="Proteomes" id="UP001372338"/>
    </source>
</evidence>
<sequence length="128" mass="14778">MSCELCSLCGTGNLLDFSCASATHGIRCKLSTARKTWCHNKQVHTKPKNKEASHLTRLSDLLFILLNNPNSATYWIYGFSLVPFLKKKLLNSLSINKERKEKWRRWLLLSSSTQQHFPLHIVIHLHHP</sequence>
<accession>A0AAN9IEH2</accession>
<proteinExistence type="predicted"/>
<name>A0AAN9IEH2_CROPI</name>
<dbReference type="AlphaFoldDB" id="A0AAN9IEH2"/>
<dbReference type="Proteomes" id="UP001372338">
    <property type="component" value="Unassembled WGS sequence"/>
</dbReference>
<keyword evidence="2" id="KW-1185">Reference proteome</keyword>
<evidence type="ECO:0000313" key="1">
    <source>
        <dbReference type="EMBL" id="KAK7274180.1"/>
    </source>
</evidence>
<reference evidence="1 2" key="1">
    <citation type="submission" date="2024-01" db="EMBL/GenBank/DDBJ databases">
        <title>The genomes of 5 underutilized Papilionoideae crops provide insights into root nodulation and disease resistanc.</title>
        <authorList>
            <person name="Yuan L."/>
        </authorList>
    </citation>
    <scope>NUCLEOTIDE SEQUENCE [LARGE SCALE GENOMIC DNA]</scope>
    <source>
        <strain evidence="1">ZHUSHIDOU_FW_LH</strain>
        <tissue evidence="1">Leaf</tissue>
    </source>
</reference>
<dbReference type="EMBL" id="JAYWIO010000003">
    <property type="protein sequence ID" value="KAK7274180.1"/>
    <property type="molecule type" value="Genomic_DNA"/>
</dbReference>
<gene>
    <name evidence="1" type="ORF">RIF29_15259</name>
</gene>
<organism evidence="1 2">
    <name type="scientific">Crotalaria pallida</name>
    <name type="common">Smooth rattlebox</name>
    <name type="synonym">Crotalaria striata</name>
    <dbReference type="NCBI Taxonomy" id="3830"/>
    <lineage>
        <taxon>Eukaryota</taxon>
        <taxon>Viridiplantae</taxon>
        <taxon>Streptophyta</taxon>
        <taxon>Embryophyta</taxon>
        <taxon>Tracheophyta</taxon>
        <taxon>Spermatophyta</taxon>
        <taxon>Magnoliopsida</taxon>
        <taxon>eudicotyledons</taxon>
        <taxon>Gunneridae</taxon>
        <taxon>Pentapetalae</taxon>
        <taxon>rosids</taxon>
        <taxon>fabids</taxon>
        <taxon>Fabales</taxon>
        <taxon>Fabaceae</taxon>
        <taxon>Papilionoideae</taxon>
        <taxon>50 kb inversion clade</taxon>
        <taxon>genistoids sensu lato</taxon>
        <taxon>core genistoids</taxon>
        <taxon>Crotalarieae</taxon>
        <taxon>Crotalaria</taxon>
    </lineage>
</organism>
<protein>
    <submittedName>
        <fullName evidence="1">Uncharacterized protein</fullName>
    </submittedName>
</protein>